<evidence type="ECO:0000259" key="3">
    <source>
        <dbReference type="SMART" id="SM00499"/>
    </source>
</evidence>
<dbReference type="GO" id="GO:0008289">
    <property type="term" value="F:lipid binding"/>
    <property type="evidence" value="ECO:0007669"/>
    <property type="project" value="InterPro"/>
</dbReference>
<evidence type="ECO:0000256" key="2">
    <source>
        <dbReference type="SAM" id="SignalP"/>
    </source>
</evidence>
<dbReference type="InterPro" id="IPR016140">
    <property type="entry name" value="Bifunc_inhib/LTP/seed_store"/>
</dbReference>
<dbReference type="Pfam" id="PF00234">
    <property type="entry name" value="Tryp_alpha_amyl"/>
    <property type="match status" value="1"/>
</dbReference>
<keyword evidence="1" id="KW-1015">Disulfide bond</keyword>
<organism evidence="4 5">
    <name type="scientific">Populus tomentosa</name>
    <name type="common">Chinese white poplar</name>
    <dbReference type="NCBI Taxonomy" id="118781"/>
    <lineage>
        <taxon>Eukaryota</taxon>
        <taxon>Viridiplantae</taxon>
        <taxon>Streptophyta</taxon>
        <taxon>Embryophyta</taxon>
        <taxon>Tracheophyta</taxon>
        <taxon>Spermatophyta</taxon>
        <taxon>Magnoliopsida</taxon>
        <taxon>eudicotyledons</taxon>
        <taxon>Gunneridae</taxon>
        <taxon>Pentapetalae</taxon>
        <taxon>rosids</taxon>
        <taxon>fabids</taxon>
        <taxon>Malpighiales</taxon>
        <taxon>Salicaceae</taxon>
        <taxon>Saliceae</taxon>
        <taxon>Populus</taxon>
    </lineage>
</organism>
<dbReference type="Proteomes" id="UP000886885">
    <property type="component" value="Chromosome 16D"/>
</dbReference>
<dbReference type="SMART" id="SM00499">
    <property type="entry name" value="AAI"/>
    <property type="match status" value="1"/>
</dbReference>
<feature type="domain" description="Bifunctional inhibitor/plant lipid transfer protein/seed storage helical" evidence="3">
    <location>
        <begin position="29"/>
        <end position="113"/>
    </location>
</feature>
<dbReference type="GO" id="GO:0006869">
    <property type="term" value="P:lipid transport"/>
    <property type="evidence" value="ECO:0007669"/>
    <property type="project" value="InterPro"/>
</dbReference>
<evidence type="ECO:0000313" key="4">
    <source>
        <dbReference type="EMBL" id="KAG6744371.1"/>
    </source>
</evidence>
<protein>
    <recommendedName>
        <fullName evidence="3">Bifunctional inhibitor/plant lipid transfer protein/seed storage helical domain-containing protein</fullName>
    </recommendedName>
</protein>
<dbReference type="OrthoDB" id="1890443at2759"/>
<accession>A0A8X7Y4R0</accession>
<gene>
    <name evidence="4" type="ORF">POTOM_053091</name>
</gene>
<keyword evidence="5" id="KW-1185">Reference proteome</keyword>
<dbReference type="PANTHER" id="PTHR33076">
    <property type="entry name" value="NON-SPECIFIC LIPID-TRANSFER PROTEIN 2-RELATED"/>
    <property type="match status" value="1"/>
</dbReference>
<dbReference type="EMBL" id="JAAWWB010000032">
    <property type="protein sequence ID" value="KAG6744371.1"/>
    <property type="molecule type" value="Genomic_DNA"/>
</dbReference>
<feature type="signal peptide" evidence="2">
    <location>
        <begin position="1"/>
        <end position="25"/>
    </location>
</feature>
<reference evidence="4" key="1">
    <citation type="journal article" date="2020" name="bioRxiv">
        <title>Hybrid origin of Populus tomentosa Carr. identified through genome sequencing and phylogenomic analysis.</title>
        <authorList>
            <person name="An X."/>
            <person name="Gao K."/>
            <person name="Chen Z."/>
            <person name="Li J."/>
            <person name="Yang X."/>
            <person name="Yang X."/>
            <person name="Zhou J."/>
            <person name="Guo T."/>
            <person name="Zhao T."/>
            <person name="Huang S."/>
            <person name="Miao D."/>
            <person name="Khan W.U."/>
            <person name="Rao P."/>
            <person name="Ye M."/>
            <person name="Lei B."/>
            <person name="Liao W."/>
            <person name="Wang J."/>
            <person name="Ji L."/>
            <person name="Li Y."/>
            <person name="Guo B."/>
            <person name="Mustafa N.S."/>
            <person name="Li S."/>
            <person name="Yun Q."/>
            <person name="Keller S.R."/>
            <person name="Mao J."/>
            <person name="Zhang R."/>
            <person name="Strauss S.H."/>
        </authorList>
    </citation>
    <scope>NUCLEOTIDE SEQUENCE</scope>
    <source>
        <strain evidence="4">GM15</strain>
        <tissue evidence="4">Leaf</tissue>
    </source>
</reference>
<dbReference type="InterPro" id="IPR000528">
    <property type="entry name" value="Plant_nsLTP"/>
</dbReference>
<feature type="chain" id="PRO_5036465435" description="Bifunctional inhibitor/plant lipid transfer protein/seed storage helical domain-containing protein" evidence="2">
    <location>
        <begin position="26"/>
        <end position="161"/>
    </location>
</feature>
<sequence>MANAKLICALLLCMVVTAPMLNTEASIPCHTVKVDLNPCLSYFTKGGKAPPACCRGVQNVYNAARTTKDRRDTCSCLKTAAKQYRIVNFKFAANLPRICKVKIPYPINASIDCSRFAFFTTSILSSLSSGLSEVTARAANSRFPLERVSPMLLLSSTYLKF</sequence>
<dbReference type="AlphaFoldDB" id="A0A8X7Y4R0"/>
<keyword evidence="2" id="KW-0732">Signal</keyword>
<name>A0A8X7Y4R0_POPTO</name>
<evidence type="ECO:0000313" key="5">
    <source>
        <dbReference type="Proteomes" id="UP000886885"/>
    </source>
</evidence>
<evidence type="ECO:0000256" key="1">
    <source>
        <dbReference type="ARBA" id="ARBA00023157"/>
    </source>
</evidence>
<proteinExistence type="predicted"/>
<dbReference type="CDD" id="cd01960">
    <property type="entry name" value="nsLTP1"/>
    <property type="match status" value="1"/>
</dbReference>
<comment type="caution">
    <text evidence="4">The sequence shown here is derived from an EMBL/GenBank/DDBJ whole genome shotgun (WGS) entry which is preliminary data.</text>
</comment>